<dbReference type="RefSeq" id="WP_123399809.1">
    <property type="nucleotide sequence ID" value="NZ_RJVI01000001.1"/>
</dbReference>
<keyword evidence="6" id="KW-0597">Phosphoprotein</keyword>
<sequence>MAERPLSRTLAAGIVALVVAAPVLLALVWQLAAGRGYAELREQGAQRLRLYAAVLERELGKYEPLARLLADVPVARAALSGAMAPEPASRALERFAALAGADVAYLMAPDGRTVAASNWRSADSFLGRDFGFRPYFREAMAGRPGRYYALGVASLRRGFYFSHPVRDAAGVVRGVAVVKVGTEALEALLSADGAPVAVTDPDGVVFLSSRPEWRFRTLGPLSDEAREAIRAGRRYGDAALEPLPVAAQEVVPGGVLVRLAAGGRGPSVFLRQSVRLPYAGWIVHVFSDVRPVRAFAATATLLAGVALAGLGVFAGYLDQRRARLMERIAHQQAMRETLEARVAERTAELEAANARLREEVAERRRAEAALRRTQDELVRAGKLAVLGQIAAGVTHELNQPLAAIRGYADNARVLIERGRLAEAAENLARIGELTERMAELSRHLKVFARGDDGAPPQAVSLGEAVRGALRLLAPRLRAAGVEPVLEEAAEVQVRGHEVRIGQVAVNLLANALDAVAGVAAPRIAVRVAREGGCGVLEVCDNGPGIPAGAEERIFDPFYSTKEVGEGLGLGLSISLSIAEAYGGRLLARGAPGAGACFRLELPLAQEAAA</sequence>
<feature type="transmembrane region" description="Helical" evidence="17">
    <location>
        <begin position="294"/>
        <end position="317"/>
    </location>
</feature>
<evidence type="ECO:0000256" key="1">
    <source>
        <dbReference type="ARBA" id="ARBA00000085"/>
    </source>
</evidence>
<evidence type="ECO:0000256" key="13">
    <source>
        <dbReference type="ARBA" id="ARBA00023012"/>
    </source>
</evidence>
<comment type="catalytic activity">
    <reaction evidence="1">
        <text>ATP + protein L-histidine = ADP + protein N-phospho-L-histidine.</text>
        <dbReference type="EC" id="2.7.13.3"/>
    </reaction>
</comment>
<evidence type="ECO:0000256" key="3">
    <source>
        <dbReference type="ARBA" id="ARBA00012438"/>
    </source>
</evidence>
<comment type="subcellular location">
    <subcellularLocation>
        <location evidence="2">Cell inner membrane</location>
        <topology evidence="2">Multi-pass membrane protein</topology>
    </subcellularLocation>
</comment>
<dbReference type="AlphaFoldDB" id="A0A3N1Y7P6"/>
<evidence type="ECO:0000256" key="6">
    <source>
        <dbReference type="ARBA" id="ARBA00022553"/>
    </source>
</evidence>
<feature type="domain" description="Histidine kinase" evidence="18">
    <location>
        <begin position="392"/>
        <end position="605"/>
    </location>
</feature>
<evidence type="ECO:0000256" key="10">
    <source>
        <dbReference type="ARBA" id="ARBA00022777"/>
    </source>
</evidence>
<keyword evidence="12 17" id="KW-1133">Transmembrane helix</keyword>
<dbReference type="Pfam" id="PF02518">
    <property type="entry name" value="HATPase_c"/>
    <property type="match status" value="1"/>
</dbReference>
<evidence type="ECO:0000256" key="4">
    <source>
        <dbReference type="ARBA" id="ARBA00022475"/>
    </source>
</evidence>
<dbReference type="SUPFAM" id="SSF103190">
    <property type="entry name" value="Sensory domain-like"/>
    <property type="match status" value="1"/>
</dbReference>
<dbReference type="SUPFAM" id="SSF55874">
    <property type="entry name" value="ATPase domain of HSP90 chaperone/DNA topoisomerase II/histidine kinase"/>
    <property type="match status" value="1"/>
</dbReference>
<dbReference type="FunFam" id="3.30.450.20:FF:000127">
    <property type="entry name" value="C4-dicarboxylate transport sensor protein"/>
    <property type="match status" value="1"/>
</dbReference>
<dbReference type="GO" id="GO:0000155">
    <property type="term" value="F:phosphorelay sensor kinase activity"/>
    <property type="evidence" value="ECO:0007669"/>
    <property type="project" value="InterPro"/>
</dbReference>
<dbReference type="SMART" id="SM00387">
    <property type="entry name" value="HATPase_c"/>
    <property type="match status" value="1"/>
</dbReference>
<keyword evidence="4" id="KW-1003">Cell membrane</keyword>
<dbReference type="InterPro" id="IPR017055">
    <property type="entry name" value="Sig_transdc_His_kinase_DctB"/>
</dbReference>
<evidence type="ECO:0000256" key="14">
    <source>
        <dbReference type="ARBA" id="ARBA00023136"/>
    </source>
</evidence>
<dbReference type="PIRSF" id="PIRSF036431">
    <property type="entry name" value="STHK_DctB"/>
    <property type="match status" value="1"/>
</dbReference>
<dbReference type="PROSITE" id="PS50109">
    <property type="entry name" value="HIS_KIN"/>
    <property type="match status" value="1"/>
</dbReference>
<keyword evidence="14 17" id="KW-0472">Membrane</keyword>
<dbReference type="InterPro" id="IPR003661">
    <property type="entry name" value="HisK_dim/P_dom"/>
</dbReference>
<dbReference type="InterPro" id="IPR003594">
    <property type="entry name" value="HATPase_dom"/>
</dbReference>
<dbReference type="InterPro" id="IPR036890">
    <property type="entry name" value="HATPase_C_sf"/>
</dbReference>
<evidence type="ECO:0000256" key="16">
    <source>
        <dbReference type="SAM" id="Coils"/>
    </source>
</evidence>
<dbReference type="PRINTS" id="PR00344">
    <property type="entry name" value="BCTRLSENSOR"/>
</dbReference>
<dbReference type="InterPro" id="IPR033479">
    <property type="entry name" value="dCache_1"/>
</dbReference>
<reference evidence="19 20" key="1">
    <citation type="submission" date="2018-11" db="EMBL/GenBank/DDBJ databases">
        <title>Genomic Encyclopedia of Type Strains, Phase IV (KMG-IV): sequencing the most valuable type-strain genomes for metagenomic binning, comparative biology and taxonomic classification.</title>
        <authorList>
            <person name="Goeker M."/>
        </authorList>
    </citation>
    <scope>NUCLEOTIDE SEQUENCE [LARGE SCALE GENOMIC DNA]</scope>
    <source>
        <strain evidence="19 20">DSM 100275</strain>
    </source>
</reference>
<comment type="caution">
    <text evidence="19">The sequence shown here is derived from an EMBL/GenBank/DDBJ whole genome shotgun (WGS) entry which is preliminary data.</text>
</comment>
<dbReference type="Gene3D" id="3.30.565.10">
    <property type="entry name" value="Histidine kinase-like ATPase, C-terminal domain"/>
    <property type="match status" value="1"/>
</dbReference>
<dbReference type="Gene3D" id="3.30.450.20">
    <property type="entry name" value="PAS domain"/>
    <property type="match status" value="2"/>
</dbReference>
<evidence type="ECO:0000256" key="7">
    <source>
        <dbReference type="ARBA" id="ARBA00022679"/>
    </source>
</evidence>
<proteinExistence type="predicted"/>
<evidence type="ECO:0000256" key="2">
    <source>
        <dbReference type="ARBA" id="ARBA00004429"/>
    </source>
</evidence>
<evidence type="ECO:0000256" key="17">
    <source>
        <dbReference type="SAM" id="Phobius"/>
    </source>
</evidence>
<accession>A0A3N1Y7P6</accession>
<evidence type="ECO:0000256" key="9">
    <source>
        <dbReference type="ARBA" id="ARBA00022741"/>
    </source>
</evidence>
<keyword evidence="16" id="KW-0175">Coiled coil</keyword>
<evidence type="ECO:0000256" key="12">
    <source>
        <dbReference type="ARBA" id="ARBA00022989"/>
    </source>
</evidence>
<dbReference type="GO" id="GO:0005886">
    <property type="term" value="C:plasma membrane"/>
    <property type="evidence" value="ECO:0007669"/>
    <property type="project" value="UniProtKB-SubCell"/>
</dbReference>
<evidence type="ECO:0000259" key="18">
    <source>
        <dbReference type="PROSITE" id="PS50109"/>
    </source>
</evidence>
<feature type="coiled-coil region" evidence="16">
    <location>
        <begin position="321"/>
        <end position="376"/>
    </location>
</feature>
<evidence type="ECO:0000256" key="15">
    <source>
        <dbReference type="ARBA" id="ARBA00073143"/>
    </source>
</evidence>
<dbReference type="Proteomes" id="UP000276634">
    <property type="component" value="Unassembled WGS sequence"/>
</dbReference>
<dbReference type="InterPro" id="IPR029151">
    <property type="entry name" value="Sensor-like_sf"/>
</dbReference>
<dbReference type="Pfam" id="PF00512">
    <property type="entry name" value="HisKA"/>
    <property type="match status" value="1"/>
</dbReference>
<dbReference type="InterPro" id="IPR036097">
    <property type="entry name" value="HisK_dim/P_sf"/>
</dbReference>
<dbReference type="Gene3D" id="1.10.287.130">
    <property type="match status" value="1"/>
</dbReference>
<dbReference type="FunFam" id="1.10.287.130:FF:000049">
    <property type="entry name" value="C4-dicarboxylate transport sensor protein DctB"/>
    <property type="match status" value="1"/>
</dbReference>
<evidence type="ECO:0000313" key="20">
    <source>
        <dbReference type="Proteomes" id="UP000276634"/>
    </source>
</evidence>
<dbReference type="PANTHER" id="PTHR43065">
    <property type="entry name" value="SENSOR HISTIDINE KINASE"/>
    <property type="match status" value="1"/>
</dbReference>
<evidence type="ECO:0000256" key="11">
    <source>
        <dbReference type="ARBA" id="ARBA00022840"/>
    </source>
</evidence>
<dbReference type="Pfam" id="PF02743">
    <property type="entry name" value="dCache_1"/>
    <property type="match status" value="1"/>
</dbReference>
<keyword evidence="7" id="KW-0808">Transferase</keyword>
<dbReference type="CDD" id="cd00082">
    <property type="entry name" value="HisKA"/>
    <property type="match status" value="1"/>
</dbReference>
<keyword evidence="8 17" id="KW-0812">Transmembrane</keyword>
<dbReference type="OrthoDB" id="1931120at2"/>
<gene>
    <name evidence="19" type="ORF">EDC57_0439</name>
</gene>
<dbReference type="SMART" id="SM00388">
    <property type="entry name" value="HisKA"/>
    <property type="match status" value="1"/>
</dbReference>
<dbReference type="EC" id="2.7.13.3" evidence="3"/>
<dbReference type="PANTHER" id="PTHR43065:SF46">
    <property type="entry name" value="C4-DICARBOXYLATE TRANSPORT SENSOR PROTEIN DCTB"/>
    <property type="match status" value="1"/>
</dbReference>
<keyword evidence="20" id="KW-1185">Reference proteome</keyword>
<name>A0A3N1Y7P6_9GAMM</name>
<dbReference type="SUPFAM" id="SSF47384">
    <property type="entry name" value="Homodimeric domain of signal transducing histidine kinase"/>
    <property type="match status" value="1"/>
</dbReference>
<dbReference type="EMBL" id="RJVI01000001">
    <property type="protein sequence ID" value="ROR34541.1"/>
    <property type="molecule type" value="Genomic_DNA"/>
</dbReference>
<keyword evidence="11" id="KW-0067">ATP-binding</keyword>
<keyword evidence="13" id="KW-0902">Two-component regulatory system</keyword>
<dbReference type="InterPro" id="IPR004358">
    <property type="entry name" value="Sig_transdc_His_kin-like_C"/>
</dbReference>
<keyword evidence="5" id="KW-0997">Cell inner membrane</keyword>
<dbReference type="GO" id="GO:0005524">
    <property type="term" value="F:ATP binding"/>
    <property type="evidence" value="ECO:0007669"/>
    <property type="project" value="UniProtKB-KW"/>
</dbReference>
<evidence type="ECO:0000256" key="8">
    <source>
        <dbReference type="ARBA" id="ARBA00022692"/>
    </source>
</evidence>
<organism evidence="19 20">
    <name type="scientific">Inmirania thermothiophila</name>
    <dbReference type="NCBI Taxonomy" id="1750597"/>
    <lineage>
        <taxon>Bacteria</taxon>
        <taxon>Pseudomonadati</taxon>
        <taxon>Pseudomonadota</taxon>
        <taxon>Gammaproteobacteria</taxon>
        <taxon>Chromatiales</taxon>
        <taxon>Ectothiorhodospiraceae</taxon>
        <taxon>Inmirania</taxon>
    </lineage>
</organism>
<protein>
    <recommendedName>
        <fullName evidence="15">C4-dicarboxylate transport sensor protein DctB</fullName>
        <ecNumber evidence="3">2.7.13.3</ecNumber>
    </recommendedName>
</protein>
<dbReference type="InterPro" id="IPR005467">
    <property type="entry name" value="His_kinase_dom"/>
</dbReference>
<keyword evidence="9" id="KW-0547">Nucleotide-binding</keyword>
<evidence type="ECO:0000256" key="5">
    <source>
        <dbReference type="ARBA" id="ARBA00022519"/>
    </source>
</evidence>
<keyword evidence="10 19" id="KW-0418">Kinase</keyword>
<evidence type="ECO:0000313" key="19">
    <source>
        <dbReference type="EMBL" id="ROR34541.1"/>
    </source>
</evidence>